<sequence length="633" mass="71020">MFTGPMSMVNCTIPHLAIGPENGKPQILTFFFQKHPEVQDILHPGSESDLRPATGFAGEPYSGRNRPLIADMKLFRRWKEMCQKVHGAKCSQVFKGNGGVRPRVIDVNRRCLTFAEQGDEWVCLSYVWGNTTSLQLTVSNIEVFSVAGSLGTEVLPNVVEDALQVTLGLGERYLWVDCLCIVQDDEEDKATFISHMDSIYTLASIVIVAASCVDANSRLPGVQPGSRLREEQPFRIRDATLIRSLDPVVGVNIDMRTGRSARYLGDTVWDTRAWTLQERFLAARSLVFTSEQVFWECEEAFWCEDSFREIPRISPDPHRTSLCGGELNLSWNNDVVSFDHFYRVLLEEYSGRSLTFDRDGLNAFGGIIRALESSTGEKFFWGMPAAFLESALAWGHQNHALRRRHGIQLLHDSVFSGDKDEFPSWSWVGWTSDGEAKLANQNLTTEGLGLRFFCVAEDQTTMVEFEQATKWNREIDLLVQGSGLPSRGARMSEVLLEEISMNPRDTLSSALCFWTVCTHVTIKTLVSVSDSTSLSRDLLPWEVAFSQGSSSTIQVSWSHLPSWLKEGDSVEIAAIAQNRGDWDSGHIENGAIGVMLISREDGKVSVAREGFAWIAIRDWTALSRREWKLIVLK</sequence>
<feature type="domain" description="Heterokaryon incompatibility" evidence="1">
    <location>
        <begin position="121"/>
        <end position="278"/>
    </location>
</feature>
<keyword evidence="3" id="KW-1185">Reference proteome</keyword>
<organism evidence="2 3">
    <name type="scientific">Aspergillus nanangensis</name>
    <dbReference type="NCBI Taxonomy" id="2582783"/>
    <lineage>
        <taxon>Eukaryota</taxon>
        <taxon>Fungi</taxon>
        <taxon>Dikarya</taxon>
        <taxon>Ascomycota</taxon>
        <taxon>Pezizomycotina</taxon>
        <taxon>Eurotiomycetes</taxon>
        <taxon>Eurotiomycetidae</taxon>
        <taxon>Eurotiales</taxon>
        <taxon>Aspergillaceae</taxon>
        <taxon>Aspergillus</taxon>
        <taxon>Aspergillus subgen. Circumdati</taxon>
    </lineage>
</organism>
<evidence type="ECO:0000259" key="1">
    <source>
        <dbReference type="Pfam" id="PF06985"/>
    </source>
</evidence>
<reference evidence="2" key="2">
    <citation type="submission" date="2020-02" db="EMBL/GenBank/DDBJ databases">
        <authorList>
            <person name="Gilchrist C.L.M."/>
            <person name="Chooi Y.-H."/>
        </authorList>
    </citation>
    <scope>NUCLEOTIDE SEQUENCE</scope>
    <source>
        <strain evidence="2">MST-FP2251</strain>
    </source>
</reference>
<comment type="caution">
    <text evidence="2">The sequence shown here is derived from an EMBL/GenBank/DDBJ whole genome shotgun (WGS) entry which is preliminary data.</text>
</comment>
<dbReference type="InterPro" id="IPR010730">
    <property type="entry name" value="HET"/>
</dbReference>
<dbReference type="AlphaFoldDB" id="A0AAD4CTN3"/>
<accession>A0AAD4CTN3</accession>
<name>A0AAD4CTN3_ASPNN</name>
<evidence type="ECO:0000313" key="2">
    <source>
        <dbReference type="EMBL" id="KAF9891588.1"/>
    </source>
</evidence>
<evidence type="ECO:0000313" key="3">
    <source>
        <dbReference type="Proteomes" id="UP001194746"/>
    </source>
</evidence>
<protein>
    <recommendedName>
        <fullName evidence="1">Heterokaryon incompatibility domain-containing protein</fullName>
    </recommendedName>
</protein>
<dbReference type="PANTHER" id="PTHR33112">
    <property type="entry name" value="DOMAIN PROTEIN, PUTATIVE-RELATED"/>
    <property type="match status" value="1"/>
</dbReference>
<dbReference type="EMBL" id="VCAU01000017">
    <property type="protein sequence ID" value="KAF9891588.1"/>
    <property type="molecule type" value="Genomic_DNA"/>
</dbReference>
<dbReference type="Proteomes" id="UP001194746">
    <property type="component" value="Unassembled WGS sequence"/>
</dbReference>
<proteinExistence type="predicted"/>
<dbReference type="Pfam" id="PF06985">
    <property type="entry name" value="HET"/>
    <property type="match status" value="1"/>
</dbReference>
<gene>
    <name evidence="2" type="ORF">FE257_003599</name>
</gene>
<reference evidence="2" key="1">
    <citation type="journal article" date="2019" name="Beilstein J. Org. Chem.">
        <title>Nanangenines: drimane sesquiterpenoids as the dominant metabolite cohort of a novel Australian fungus, Aspergillus nanangensis.</title>
        <authorList>
            <person name="Lacey H.J."/>
            <person name="Gilchrist C.L.M."/>
            <person name="Crombie A."/>
            <person name="Kalaitzis J.A."/>
            <person name="Vuong D."/>
            <person name="Rutledge P.J."/>
            <person name="Turner P."/>
            <person name="Pitt J.I."/>
            <person name="Lacey E."/>
            <person name="Chooi Y.H."/>
            <person name="Piggott A.M."/>
        </authorList>
    </citation>
    <scope>NUCLEOTIDE SEQUENCE</scope>
    <source>
        <strain evidence="2">MST-FP2251</strain>
    </source>
</reference>
<dbReference type="PANTHER" id="PTHR33112:SF12">
    <property type="entry name" value="HETEROKARYON INCOMPATIBILITY DOMAIN-CONTAINING PROTEIN"/>
    <property type="match status" value="1"/>
</dbReference>